<dbReference type="InterPro" id="IPR043129">
    <property type="entry name" value="ATPase_NBD"/>
</dbReference>
<dbReference type="RefSeq" id="WP_329512184.1">
    <property type="nucleotide sequence ID" value="NZ_BAAAYZ010000188.1"/>
</dbReference>
<dbReference type="PROSITE" id="PS01125">
    <property type="entry name" value="ROK"/>
    <property type="match status" value="1"/>
</dbReference>
<dbReference type="PANTHER" id="PTHR18964:SF169">
    <property type="entry name" value="N-ACETYLMANNOSAMINE KINASE"/>
    <property type="match status" value="1"/>
</dbReference>
<organism evidence="3 4">
    <name type="scientific">Streptomyces chiangmaiensis</name>
    <dbReference type="NCBI Taxonomy" id="766497"/>
    <lineage>
        <taxon>Bacteria</taxon>
        <taxon>Bacillati</taxon>
        <taxon>Actinomycetota</taxon>
        <taxon>Actinomycetes</taxon>
        <taxon>Kitasatosporales</taxon>
        <taxon>Streptomycetaceae</taxon>
        <taxon>Streptomyces</taxon>
    </lineage>
</organism>
<reference evidence="3" key="1">
    <citation type="submission" date="2024-01" db="EMBL/GenBank/DDBJ databases">
        <title>First draft genome sequence data of TA4-1, the type strain of Gram-positive actinobacterium Streptomyces chiangmaiensis.</title>
        <authorList>
            <person name="Yasawong M."/>
            <person name="Nantapong N."/>
        </authorList>
    </citation>
    <scope>NUCLEOTIDE SEQUENCE</scope>
    <source>
        <strain evidence="3">TA4-1</strain>
    </source>
</reference>
<evidence type="ECO:0000256" key="1">
    <source>
        <dbReference type="ARBA" id="ARBA00006479"/>
    </source>
</evidence>
<keyword evidence="4" id="KW-1185">Reference proteome</keyword>
<dbReference type="Pfam" id="PF00480">
    <property type="entry name" value="ROK"/>
    <property type="match status" value="1"/>
</dbReference>
<feature type="compositionally biased region" description="Polar residues" evidence="2">
    <location>
        <begin position="317"/>
        <end position="331"/>
    </location>
</feature>
<evidence type="ECO:0000256" key="2">
    <source>
        <dbReference type="SAM" id="MobiDB-lite"/>
    </source>
</evidence>
<comment type="caution">
    <text evidence="3">The sequence shown here is derived from an EMBL/GenBank/DDBJ whole genome shotgun (WGS) entry which is preliminary data.</text>
</comment>
<dbReference type="PANTHER" id="PTHR18964">
    <property type="entry name" value="ROK (REPRESSOR, ORF, KINASE) FAMILY"/>
    <property type="match status" value="1"/>
</dbReference>
<protein>
    <submittedName>
        <fullName evidence="3">ROK family protein</fullName>
    </submittedName>
</protein>
<sequence length="331" mass="32879">MSASLYLGADIGGTKIDTVLTDGAGEMLAHRRVPTPAQEGPVAVIDALVATLSELRALAPAGCTVARAGIGTHGIVSHPEGSIAVASQALPGWTGTPLRQIVSERLGLPVVLDNDVNVLAYGELALGAGRGHRDLLFLTVGTGVGGAVITDGNIVRGQHGSGGEIGHAPSAAAAGLPCSCGAVGHLDSIASGTAIRRAYAEATHTGPGTRTGTLDRGPDTSEIVVLATKGDPIARQVVTNAAHALGEAIGGLVSVLDPALVVVAGGMASSGSIFWDPLRNTARASTLPLLRGIDIVGSHLGTAAAARGAAALAKNETPPSTDTTETIQEGS</sequence>
<comment type="similarity">
    <text evidence="1">Belongs to the ROK (NagC/XylR) family.</text>
</comment>
<dbReference type="InterPro" id="IPR049874">
    <property type="entry name" value="ROK_cs"/>
</dbReference>
<dbReference type="SUPFAM" id="SSF53067">
    <property type="entry name" value="Actin-like ATPase domain"/>
    <property type="match status" value="1"/>
</dbReference>
<dbReference type="Proteomes" id="UP001333996">
    <property type="component" value="Unassembled WGS sequence"/>
</dbReference>
<dbReference type="CDD" id="cd24068">
    <property type="entry name" value="ASKHA_NBD_ROK_FnNanK-like"/>
    <property type="match status" value="1"/>
</dbReference>
<accession>A0ABU7FV99</accession>
<feature type="region of interest" description="Disordered" evidence="2">
    <location>
        <begin position="311"/>
        <end position="331"/>
    </location>
</feature>
<proteinExistence type="inferred from homology"/>
<dbReference type="InterPro" id="IPR000600">
    <property type="entry name" value="ROK"/>
</dbReference>
<dbReference type="Gene3D" id="3.30.420.40">
    <property type="match status" value="2"/>
</dbReference>
<evidence type="ECO:0000313" key="3">
    <source>
        <dbReference type="EMBL" id="MED7827815.1"/>
    </source>
</evidence>
<evidence type="ECO:0000313" key="4">
    <source>
        <dbReference type="Proteomes" id="UP001333996"/>
    </source>
</evidence>
<name>A0ABU7FV99_9ACTN</name>
<dbReference type="EMBL" id="JAYWVC010000274">
    <property type="protein sequence ID" value="MED7827815.1"/>
    <property type="molecule type" value="Genomic_DNA"/>
</dbReference>
<gene>
    <name evidence="3" type="ORF">VXC91_39480</name>
</gene>